<evidence type="ECO:0000256" key="2">
    <source>
        <dbReference type="ARBA" id="ARBA00007581"/>
    </source>
</evidence>
<dbReference type="PANTHER" id="PTHR30096:SF0">
    <property type="entry name" value="4,5-DOPA DIOXYGENASE EXTRADIOL-LIKE PROTEIN"/>
    <property type="match status" value="1"/>
</dbReference>
<dbReference type="AlphaFoldDB" id="A0A0C1U9F6"/>
<evidence type="ECO:0000256" key="1">
    <source>
        <dbReference type="ARBA" id="ARBA00001947"/>
    </source>
</evidence>
<comment type="cofactor">
    <cofactor evidence="1">
        <name>Zn(2+)</name>
        <dbReference type="ChEBI" id="CHEBI:29105"/>
    </cofactor>
</comment>
<dbReference type="Pfam" id="PF02900">
    <property type="entry name" value="LigB"/>
    <property type="match status" value="1"/>
</dbReference>
<comment type="caution">
    <text evidence="7">The sequence shown here is derived from an EMBL/GenBank/DDBJ whole genome shotgun (WGS) entry which is preliminary data.</text>
</comment>
<keyword evidence="8" id="KW-1185">Reference proteome</keyword>
<dbReference type="Gene3D" id="3.40.830.10">
    <property type="entry name" value="LigB-like"/>
    <property type="match status" value="1"/>
</dbReference>
<dbReference type="GO" id="GO:0008270">
    <property type="term" value="F:zinc ion binding"/>
    <property type="evidence" value="ECO:0007669"/>
    <property type="project" value="InterPro"/>
</dbReference>
<reference evidence="7 8" key="1">
    <citation type="journal article" date="2015" name="Infect. Genet. Evol.">
        <title>Genomic sequences of six botulinum neurotoxin-producing strains representing three clostridial species illustrate the mobility and diversity of botulinum neurotoxin genes.</title>
        <authorList>
            <person name="Smith T.J."/>
            <person name="Hill K.K."/>
            <person name="Xie G."/>
            <person name="Foley B.T."/>
            <person name="Williamson C.H."/>
            <person name="Foster J.T."/>
            <person name="Johnson S.L."/>
            <person name="Chertkov O."/>
            <person name="Teshima H."/>
            <person name="Gibbons H.S."/>
            <person name="Johnsky L.A."/>
            <person name="Karavis M.A."/>
            <person name="Smith L.A."/>
        </authorList>
    </citation>
    <scope>NUCLEOTIDE SEQUENCE [LARGE SCALE GENOMIC DNA]</scope>
    <source>
        <strain evidence="7 8">CDC 2741</strain>
    </source>
</reference>
<dbReference type="SUPFAM" id="SSF53213">
    <property type="entry name" value="LigB-like"/>
    <property type="match status" value="1"/>
</dbReference>
<evidence type="ECO:0000313" key="8">
    <source>
        <dbReference type="Proteomes" id="UP000031366"/>
    </source>
</evidence>
<sequence length="251" mass="29521">MINRLPALFIAHGSPMNAILNNSYTESLEELGKYMERPEVIMVISAHWETKGIFITYDDKPKQIYDFYGFPEELYNIKYNPKGGKAYVDIVVEELKDEDIKRTNEWGLDHGAWGVLTHIYPNADIPVFQLSLNLLGDETYHYNLGKKLCKLREKGVLIIGSGNIVHNLRMINYDMNSKPFDWAIEFDEYVAKAIKDKNHKELMEYSQMAWLLSYQFQQRNTICHYYILQLCNKKMMKLNLYMNLYKMALCQ</sequence>
<name>A0A0C1U9F6_9CLOT</name>
<evidence type="ECO:0000256" key="4">
    <source>
        <dbReference type="ARBA" id="ARBA00022833"/>
    </source>
</evidence>
<dbReference type="Proteomes" id="UP000031366">
    <property type="component" value="Unassembled WGS sequence"/>
</dbReference>
<comment type="similarity">
    <text evidence="2">Belongs to the DODA-type extradiol aromatic ring-opening dioxygenase family.</text>
</comment>
<evidence type="ECO:0000313" key="7">
    <source>
        <dbReference type="EMBL" id="KIE48318.1"/>
    </source>
</evidence>
<dbReference type="CDD" id="cd07363">
    <property type="entry name" value="45_DOPA_Dioxygenase"/>
    <property type="match status" value="1"/>
</dbReference>
<dbReference type="PANTHER" id="PTHR30096">
    <property type="entry name" value="4,5-DOPA DIOXYGENASE EXTRADIOL-LIKE PROTEIN"/>
    <property type="match status" value="1"/>
</dbReference>
<dbReference type="InterPro" id="IPR004183">
    <property type="entry name" value="Xdiol_dOase_suB"/>
</dbReference>
<dbReference type="EMBL" id="AYSO01000010">
    <property type="protein sequence ID" value="KIE48318.1"/>
    <property type="molecule type" value="Genomic_DNA"/>
</dbReference>
<keyword evidence="4" id="KW-0862">Zinc</keyword>
<feature type="domain" description="Extradiol ring-cleavage dioxygenase class III enzyme subunit B" evidence="6">
    <location>
        <begin position="14"/>
        <end position="209"/>
    </location>
</feature>
<evidence type="ECO:0000259" key="6">
    <source>
        <dbReference type="Pfam" id="PF02900"/>
    </source>
</evidence>
<organism evidence="7 8">
    <name type="scientific">Clostridium argentinense CDC 2741</name>
    <dbReference type="NCBI Taxonomy" id="1418104"/>
    <lineage>
        <taxon>Bacteria</taxon>
        <taxon>Bacillati</taxon>
        <taxon>Bacillota</taxon>
        <taxon>Clostridia</taxon>
        <taxon>Eubacteriales</taxon>
        <taxon>Clostridiaceae</taxon>
        <taxon>Clostridium</taxon>
    </lineage>
</organism>
<gene>
    <name evidence="7" type="ORF">U732_4105</name>
</gene>
<accession>A0A0C1U9F6</accession>
<evidence type="ECO:0000256" key="5">
    <source>
        <dbReference type="ARBA" id="ARBA00023002"/>
    </source>
</evidence>
<dbReference type="InterPro" id="IPR014436">
    <property type="entry name" value="Extradiol_dOase_DODA"/>
</dbReference>
<proteinExistence type="inferred from homology"/>
<keyword evidence="5" id="KW-0560">Oxidoreductase</keyword>
<protein>
    <submittedName>
        <fullName evidence="7">Catalytic LigB subunit of aromatic ring-opening dioxygenase family protein</fullName>
    </submittedName>
</protein>
<dbReference type="PIRSF" id="PIRSF006157">
    <property type="entry name" value="Doxgns_DODA"/>
    <property type="match status" value="1"/>
</dbReference>
<dbReference type="NCBIfam" id="NF007914">
    <property type="entry name" value="PRK10628.1"/>
    <property type="match status" value="1"/>
</dbReference>
<keyword evidence="7" id="KW-0223">Dioxygenase</keyword>
<dbReference type="GO" id="GO:0008198">
    <property type="term" value="F:ferrous iron binding"/>
    <property type="evidence" value="ECO:0007669"/>
    <property type="project" value="InterPro"/>
</dbReference>
<evidence type="ECO:0000256" key="3">
    <source>
        <dbReference type="ARBA" id="ARBA00022723"/>
    </source>
</evidence>
<dbReference type="RefSeq" id="WP_236887449.1">
    <property type="nucleotide sequence ID" value="NZ_AYSO01000010.1"/>
</dbReference>
<dbReference type="GO" id="GO:0016702">
    <property type="term" value="F:oxidoreductase activity, acting on single donors with incorporation of molecular oxygen, incorporation of two atoms of oxygen"/>
    <property type="evidence" value="ECO:0007669"/>
    <property type="project" value="UniProtKB-ARBA"/>
</dbReference>
<keyword evidence="3" id="KW-0479">Metal-binding</keyword>